<evidence type="ECO:0000256" key="12">
    <source>
        <dbReference type="ARBA" id="ARBA00093271"/>
    </source>
</evidence>
<dbReference type="GO" id="GO:0036220">
    <property type="term" value="F:ITP diphosphatase activity"/>
    <property type="evidence" value="ECO:0007669"/>
    <property type="project" value="UniProtKB-UniRule"/>
</dbReference>
<keyword evidence="7 13" id="KW-0460">Magnesium</keyword>
<evidence type="ECO:0000256" key="11">
    <source>
        <dbReference type="ARBA" id="ARBA00093255"/>
    </source>
</evidence>
<feature type="binding site" evidence="13">
    <location>
        <position position="242"/>
    </location>
    <ligand>
        <name>Mg(2+)</name>
        <dbReference type="ChEBI" id="CHEBI:18420"/>
    </ligand>
</feature>
<protein>
    <recommendedName>
        <fullName evidence="13">Inosine triphosphate pyrophosphatase</fullName>
        <shortName evidence="13">ITPase</shortName>
        <shortName evidence="13">Inosine triphosphatase</shortName>
        <ecNumber evidence="13">3.6.1.66</ecNumber>
    </recommendedName>
    <alternativeName>
        <fullName evidence="13">Non-canonical purine NTP pyrophosphatase</fullName>
    </alternativeName>
    <alternativeName>
        <fullName evidence="13">Non-standard purine NTP pyrophosphatase</fullName>
    </alternativeName>
    <alternativeName>
        <fullName evidence="13">Nucleoside-triphosphate diphosphatase</fullName>
    </alternativeName>
    <alternativeName>
        <fullName evidence="13">Nucleoside-triphosphate pyrophosphatase</fullName>
        <shortName evidence="13">NTPase</shortName>
    </alternativeName>
    <alternativeName>
        <fullName evidence="13">XTP/dITP diphosphatase</fullName>
    </alternativeName>
</protein>
<dbReference type="InterPro" id="IPR002637">
    <property type="entry name" value="RdgB/HAM1"/>
</dbReference>
<comment type="cofactor">
    <cofactor evidence="13">
        <name>Mg(2+)</name>
        <dbReference type="ChEBI" id="CHEBI:18420"/>
    </cofactor>
    <cofactor evidence="13">
        <name>Mn(2+)</name>
        <dbReference type="ChEBI" id="CHEBI:29035"/>
    </cofactor>
    <text evidence="13">Binds 1 divalent metal cation per subunit; can use either Mg(2+) or Mn(2+).</text>
</comment>
<feature type="binding site" evidence="13">
    <location>
        <position position="254"/>
    </location>
    <ligand>
        <name>ITP</name>
        <dbReference type="ChEBI" id="CHEBI:61402"/>
    </ligand>
</feature>
<keyword evidence="15" id="KW-0472">Membrane</keyword>
<evidence type="ECO:0000256" key="10">
    <source>
        <dbReference type="ARBA" id="ARBA00093218"/>
    </source>
</evidence>
<evidence type="ECO:0000256" key="8">
    <source>
        <dbReference type="ARBA" id="ARBA00023080"/>
    </source>
</evidence>
<feature type="binding site" evidence="13">
    <location>
        <begin position="271"/>
        <end position="272"/>
    </location>
    <ligand>
        <name>ITP</name>
        <dbReference type="ChEBI" id="CHEBI:61402"/>
    </ligand>
</feature>
<evidence type="ECO:0000256" key="1">
    <source>
        <dbReference type="ARBA" id="ARBA00004496"/>
    </source>
</evidence>
<keyword evidence="6 13" id="KW-0378">Hydrolase</keyword>
<comment type="subunit">
    <text evidence="13">Homodimer.</text>
</comment>
<proteinExistence type="inferred from homology"/>
<dbReference type="GO" id="GO:0036222">
    <property type="term" value="F:XTP diphosphatase activity"/>
    <property type="evidence" value="ECO:0007669"/>
    <property type="project" value="UniProtKB-UniRule"/>
</dbReference>
<dbReference type="FunFam" id="3.90.950.10:FF:000003">
    <property type="entry name" value="Inosine triphosphate pyrophosphatase"/>
    <property type="match status" value="1"/>
</dbReference>
<dbReference type="GO" id="GO:0005737">
    <property type="term" value="C:cytoplasm"/>
    <property type="evidence" value="ECO:0007669"/>
    <property type="project" value="UniProtKB-SubCell"/>
</dbReference>
<keyword evidence="15" id="KW-1133">Transmembrane helix</keyword>
<comment type="similarity">
    <text evidence="2 13 14">Belongs to the HAM1 NTPase family.</text>
</comment>
<accession>G0R5Z4</accession>
<dbReference type="GO" id="GO:0046872">
    <property type="term" value="F:metal ion binding"/>
    <property type="evidence" value="ECO:0007669"/>
    <property type="project" value="UniProtKB-KW"/>
</dbReference>
<evidence type="ECO:0000256" key="2">
    <source>
        <dbReference type="ARBA" id="ARBA00008023"/>
    </source>
</evidence>
<evidence type="ECO:0000256" key="13">
    <source>
        <dbReference type="HAMAP-Rule" id="MF_03148"/>
    </source>
</evidence>
<evidence type="ECO:0000256" key="5">
    <source>
        <dbReference type="ARBA" id="ARBA00022741"/>
    </source>
</evidence>
<dbReference type="CDD" id="cd00515">
    <property type="entry name" value="HAM1"/>
    <property type="match status" value="1"/>
</dbReference>
<evidence type="ECO:0000256" key="9">
    <source>
        <dbReference type="ARBA" id="ARBA00054940"/>
    </source>
</evidence>
<dbReference type="SUPFAM" id="SSF52972">
    <property type="entry name" value="ITPase-like"/>
    <property type="match status" value="1"/>
</dbReference>
<keyword evidence="8 13" id="KW-0546">Nucleotide metabolism</keyword>
<dbReference type="GO" id="GO:0009117">
    <property type="term" value="P:nucleotide metabolic process"/>
    <property type="evidence" value="ECO:0007669"/>
    <property type="project" value="UniProtKB-KW"/>
</dbReference>
<keyword evidence="13" id="KW-0464">Manganese</keyword>
<evidence type="ECO:0000313" key="16">
    <source>
        <dbReference type="EMBL" id="EGR27118.1"/>
    </source>
</evidence>
<dbReference type="PANTHER" id="PTHR11067">
    <property type="entry name" value="INOSINE TRIPHOSPHATE PYROPHOSPHATASE/HAM1 PROTEIN"/>
    <property type="match status" value="1"/>
</dbReference>
<dbReference type="GO" id="GO:0035870">
    <property type="term" value="F:dITP diphosphatase activity"/>
    <property type="evidence" value="ECO:0007669"/>
    <property type="project" value="UniProtKB-UniRule"/>
</dbReference>
<dbReference type="Proteomes" id="UP000008983">
    <property type="component" value="Unassembled WGS sequence"/>
</dbReference>
<comment type="catalytic activity">
    <reaction evidence="11">
        <text>dITP + H2O = dIMP + diphosphate + H(+)</text>
        <dbReference type="Rhea" id="RHEA:28342"/>
        <dbReference type="ChEBI" id="CHEBI:15377"/>
        <dbReference type="ChEBI" id="CHEBI:15378"/>
        <dbReference type="ChEBI" id="CHEBI:33019"/>
        <dbReference type="ChEBI" id="CHEBI:61194"/>
        <dbReference type="ChEBI" id="CHEBI:61382"/>
        <dbReference type="EC" id="3.6.1.66"/>
    </reaction>
    <physiologicalReaction direction="left-to-right" evidence="11">
        <dbReference type="Rhea" id="RHEA:28343"/>
    </physiologicalReaction>
</comment>
<feature type="binding site" evidence="13">
    <location>
        <position position="370"/>
    </location>
    <ligand>
        <name>ITP</name>
        <dbReference type="ChEBI" id="CHEBI:61402"/>
    </ligand>
</feature>
<feature type="transmembrane region" description="Helical" evidence="15">
    <location>
        <begin position="20"/>
        <end position="44"/>
    </location>
</feature>
<keyword evidence="17" id="KW-1185">Reference proteome</keyword>
<evidence type="ECO:0000256" key="4">
    <source>
        <dbReference type="ARBA" id="ARBA00022723"/>
    </source>
</evidence>
<comment type="catalytic activity">
    <reaction evidence="12">
        <text>N(6)-hydroxy-dATP + H2O = N(6)-hydroxy-dAMP + diphosphate + H(+)</text>
        <dbReference type="Rhea" id="RHEA:83971"/>
        <dbReference type="ChEBI" id="CHEBI:15377"/>
        <dbReference type="ChEBI" id="CHEBI:15378"/>
        <dbReference type="ChEBI" id="CHEBI:33019"/>
        <dbReference type="ChEBI" id="CHEBI:233529"/>
        <dbReference type="ChEBI" id="CHEBI:233530"/>
    </reaction>
    <physiologicalReaction direction="left-to-right" evidence="12">
        <dbReference type="Rhea" id="RHEA:83972"/>
    </physiologicalReaction>
</comment>
<dbReference type="GeneID" id="14903209"/>
<sequence length="391" mass="46754">MILQFLLYTYIYKQYQLYILYIFFIYTNIQKFIFIIILYLLVILKQLKKYQIKYERLKIILKQRKYYSKLIQTKQLKNFKTYNTLVLKAYHQKYQQQLNQRSIKNQQLSQQHAKQQFQYQYQYQYQYQQYSNQQYQQQQQQYDTKIRKNFIKKNPLPKQKAIEKKQPIKKTINSSKQSIKPITKSVKQVTQKIISKNMKTTQETTKKALFLITGNKNKLLEFQQILTAKNIHLESQNIDLPELQGKDLDIAKEKALIAFQKSNKKSVLTEDTSLCFNAYKGLPGPYIKWFLDSIKPEGLHKMLSGFDDKTAYAQCIITYMSKELKEPICFIGQTPGVIVFPRGDNAFGWDPIFQPDGYDKTYAELSKEEKNKISHRFRAIEKMLEYFNKDQ</sequence>
<evidence type="ECO:0000256" key="7">
    <source>
        <dbReference type="ARBA" id="ARBA00022842"/>
    </source>
</evidence>
<name>G0R5Z4_ICHMU</name>
<comment type="catalytic activity">
    <reaction evidence="10">
        <text>ITP + H2O = IMP + diphosphate + H(+)</text>
        <dbReference type="Rhea" id="RHEA:29399"/>
        <dbReference type="ChEBI" id="CHEBI:15377"/>
        <dbReference type="ChEBI" id="CHEBI:15378"/>
        <dbReference type="ChEBI" id="CHEBI:33019"/>
        <dbReference type="ChEBI" id="CHEBI:58053"/>
        <dbReference type="ChEBI" id="CHEBI:61402"/>
        <dbReference type="EC" id="3.6.1.66"/>
    </reaction>
    <physiologicalReaction direction="left-to-right" evidence="10">
        <dbReference type="Rhea" id="RHEA:29400"/>
    </physiologicalReaction>
</comment>
<comment type="function">
    <text evidence="13">Pyrophosphatase that hydrolyzes non-canonical purine nucleotides such as inosine triphosphate (ITP), deoxyinosine triphosphate (dITP) or xanthosine 5'-triphosphate (XTP) to their respective monophosphate derivatives. The enzyme does not distinguish between the deoxy- and ribose forms. Probably excludes non-canonical purines from RNA and DNA precursor pools, thus preventing their incorporation into RNA and DNA and avoiding chromosomal lesions.</text>
</comment>
<feature type="binding site" evidence="13">
    <location>
        <begin position="347"/>
        <end position="350"/>
    </location>
    <ligand>
        <name>ITP</name>
        <dbReference type="ChEBI" id="CHEBI:61402"/>
    </ligand>
</feature>
<dbReference type="OrthoDB" id="6288734at2759"/>
<dbReference type="InterPro" id="IPR027502">
    <property type="entry name" value="ITPase"/>
</dbReference>
<feature type="binding site" evidence="13">
    <location>
        <begin position="213"/>
        <end position="218"/>
    </location>
    <ligand>
        <name>ITP</name>
        <dbReference type="ChEBI" id="CHEBI:61402"/>
    </ligand>
</feature>
<reference evidence="16 17" key="1">
    <citation type="submission" date="2011-07" db="EMBL/GenBank/DDBJ databases">
        <authorList>
            <person name="Coyne R."/>
            <person name="Brami D."/>
            <person name="Johnson J."/>
            <person name="Hostetler J."/>
            <person name="Hannick L."/>
            <person name="Clark T."/>
            <person name="Cassidy-Hanley D."/>
            <person name="Inman J."/>
        </authorList>
    </citation>
    <scope>NUCLEOTIDE SEQUENCE [LARGE SCALE GENOMIC DNA]</scope>
    <source>
        <strain evidence="16 17">G5</strain>
    </source>
</reference>
<evidence type="ECO:0000256" key="6">
    <source>
        <dbReference type="ARBA" id="ARBA00022801"/>
    </source>
</evidence>
<keyword evidence="5 13" id="KW-0547">Nucleotide-binding</keyword>
<keyword evidence="3 13" id="KW-0963">Cytoplasm</keyword>
<gene>
    <name evidence="16" type="ORF">IMG5_201430</name>
</gene>
<evidence type="ECO:0000256" key="15">
    <source>
        <dbReference type="SAM" id="Phobius"/>
    </source>
</evidence>
<dbReference type="GO" id="GO:0009204">
    <property type="term" value="P:deoxyribonucleoside triphosphate catabolic process"/>
    <property type="evidence" value="ECO:0007669"/>
    <property type="project" value="UniProtKB-UniRule"/>
</dbReference>
<feature type="binding site" evidence="13">
    <location>
        <position position="271"/>
    </location>
    <ligand>
        <name>Mg(2+)</name>
        <dbReference type="ChEBI" id="CHEBI:18420"/>
    </ligand>
</feature>
<dbReference type="InterPro" id="IPR029001">
    <property type="entry name" value="ITPase-like_fam"/>
</dbReference>
<dbReference type="EMBL" id="GL984387">
    <property type="protein sequence ID" value="EGR27118.1"/>
    <property type="molecule type" value="Genomic_DNA"/>
</dbReference>
<keyword evidence="15" id="KW-0812">Transmembrane</keyword>
<dbReference type="RefSeq" id="XP_004024002.1">
    <property type="nucleotide sequence ID" value="XM_004023953.1"/>
</dbReference>
<organism evidence="16 17">
    <name type="scientific">Ichthyophthirius multifiliis</name>
    <name type="common">White spot disease agent</name>
    <name type="synonym">Ich</name>
    <dbReference type="NCBI Taxonomy" id="5932"/>
    <lineage>
        <taxon>Eukaryota</taxon>
        <taxon>Sar</taxon>
        <taxon>Alveolata</taxon>
        <taxon>Ciliophora</taxon>
        <taxon>Intramacronucleata</taxon>
        <taxon>Oligohymenophorea</taxon>
        <taxon>Hymenostomatida</taxon>
        <taxon>Ophryoglenina</taxon>
        <taxon>Ichthyophthirius</taxon>
    </lineage>
</organism>
<dbReference type="PANTHER" id="PTHR11067:SF9">
    <property type="entry name" value="INOSINE TRIPHOSPHATE PYROPHOSPHATASE"/>
    <property type="match status" value="1"/>
</dbReference>
<evidence type="ECO:0000313" key="17">
    <source>
        <dbReference type="Proteomes" id="UP000008983"/>
    </source>
</evidence>
<dbReference type="Pfam" id="PF01725">
    <property type="entry name" value="Ham1p_like"/>
    <property type="match status" value="1"/>
</dbReference>
<comment type="catalytic activity">
    <reaction evidence="13">
        <text>XTP + H2O = XMP + diphosphate + H(+)</text>
        <dbReference type="Rhea" id="RHEA:28610"/>
        <dbReference type="ChEBI" id="CHEBI:15377"/>
        <dbReference type="ChEBI" id="CHEBI:15378"/>
        <dbReference type="ChEBI" id="CHEBI:33019"/>
        <dbReference type="ChEBI" id="CHEBI:57464"/>
        <dbReference type="ChEBI" id="CHEBI:61314"/>
        <dbReference type="EC" id="3.6.1.66"/>
    </reaction>
</comment>
<comment type="function">
    <text evidence="9">Pyrophosphatase that hydrolyzes the non-canonical purine nucleotides inosine triphosphate (ITP), deoxyinosine triphosphate (dITP) as well as 2'-deoxy-N-6-hydroxylaminopurine triphosphate (dHAPTP) and xanthosine 5'-triphosphate (XTP) to their respective monophosphate derivatives. The enzyme does not distinguish between the deoxy- and ribose forms. Probably excludes non-canonical purines from RNA and DNA precursor pools, thus preventing their incorporation into RNA and DNA and avoiding chromosomal lesions.</text>
</comment>
<dbReference type="STRING" id="857967.G0R5Z4"/>
<dbReference type="NCBIfam" id="TIGR00042">
    <property type="entry name" value="RdgB/HAM1 family non-canonical purine NTP pyrophosphatase"/>
    <property type="match status" value="1"/>
</dbReference>
<dbReference type="AlphaFoldDB" id="G0R5Z4"/>
<dbReference type="HAMAP" id="MF_03148">
    <property type="entry name" value="HAM1_NTPase"/>
    <property type="match status" value="1"/>
</dbReference>
<evidence type="ECO:0000256" key="14">
    <source>
        <dbReference type="RuleBase" id="RU003781"/>
    </source>
</evidence>
<dbReference type="eggNOG" id="KOG3222">
    <property type="taxonomic scope" value="Eukaryota"/>
</dbReference>
<dbReference type="InParanoid" id="G0R5Z4"/>
<dbReference type="EC" id="3.6.1.66" evidence="13"/>
<evidence type="ECO:0000256" key="3">
    <source>
        <dbReference type="ARBA" id="ARBA00022490"/>
    </source>
</evidence>
<dbReference type="Gene3D" id="3.90.950.10">
    <property type="match status" value="1"/>
</dbReference>
<feature type="binding site" evidence="13">
    <location>
        <begin position="375"/>
        <end position="376"/>
    </location>
    <ligand>
        <name>ITP</name>
        <dbReference type="ChEBI" id="CHEBI:61402"/>
    </ligand>
</feature>
<keyword evidence="4 13" id="KW-0479">Metal-binding</keyword>
<comment type="subcellular location">
    <subcellularLocation>
        <location evidence="1 13">Cytoplasm</location>
    </subcellularLocation>
</comment>
<dbReference type="GO" id="GO:0000166">
    <property type="term" value="F:nucleotide binding"/>
    <property type="evidence" value="ECO:0007669"/>
    <property type="project" value="UniProtKB-KW"/>
</dbReference>